<dbReference type="SUPFAM" id="SSF117070">
    <property type="entry name" value="LEA14-like"/>
    <property type="match status" value="1"/>
</dbReference>
<keyword evidence="4" id="KW-1185">Reference proteome</keyword>
<evidence type="ECO:0000259" key="1">
    <source>
        <dbReference type="Pfam" id="PF03168"/>
    </source>
</evidence>
<dbReference type="EMBL" id="PPGH01000035">
    <property type="protein sequence ID" value="PQJ95864.1"/>
    <property type="molecule type" value="Genomic_DNA"/>
</dbReference>
<dbReference type="InterPro" id="IPR004864">
    <property type="entry name" value="LEA_2"/>
</dbReference>
<sequence length="169" mass="18013">MNTLPLVSAWRLVGLIVVMSQLAGCAGLTNLTRPWTAPEVALLQLQPKALGLTRQVLVATLAVKNPNDRTLPIKAMTYRIGLEGQDVAEGGGALAQQIPAFGSATVDVEVNGSLLTLIQQLPVLALKNRPLDWNIAGTVTIADGLITLPYRYSGKIDPQQLRTGIKPTL</sequence>
<name>A0A2S7XQ42_9GAMM</name>
<dbReference type="Gene3D" id="2.60.40.1820">
    <property type="match status" value="1"/>
</dbReference>
<comment type="caution">
    <text evidence="2">The sequence shown here is derived from an EMBL/GenBank/DDBJ whole genome shotgun (WGS) entry which is preliminary data.</text>
</comment>
<proteinExistence type="predicted"/>
<evidence type="ECO:0000313" key="2">
    <source>
        <dbReference type="EMBL" id="PQJ95864.1"/>
    </source>
</evidence>
<dbReference type="OrthoDB" id="6196336at2"/>
<organism evidence="2 4">
    <name type="scientific">Chromatium okenii</name>
    <dbReference type="NCBI Taxonomy" id="61644"/>
    <lineage>
        <taxon>Bacteria</taxon>
        <taxon>Pseudomonadati</taxon>
        <taxon>Pseudomonadota</taxon>
        <taxon>Gammaproteobacteria</taxon>
        <taxon>Chromatiales</taxon>
        <taxon>Chromatiaceae</taxon>
        <taxon>Chromatium</taxon>
    </lineage>
</organism>
<gene>
    <name evidence="3" type="ORF">CXB77_03025</name>
    <name evidence="2" type="ORF">CXB77_08195</name>
</gene>
<accession>A0A2S7XQ42</accession>
<dbReference type="AlphaFoldDB" id="A0A2S7XQ42"/>
<reference evidence="2 4" key="1">
    <citation type="submission" date="2018-01" db="EMBL/GenBank/DDBJ databases">
        <title>The complete genome sequence of Chromatium okenii LaCa, a purple sulfur bacterium with a turbulent life.</title>
        <authorList>
            <person name="Luedin S.M."/>
            <person name="Liechti N."/>
            <person name="Storelli N."/>
            <person name="Danza F."/>
            <person name="Wittwer M."/>
            <person name="Pothier J.F."/>
            <person name="Tonolla M.A."/>
        </authorList>
    </citation>
    <scope>NUCLEOTIDE SEQUENCE [LARGE SCALE GENOMIC DNA]</scope>
    <source>
        <strain evidence="2 4">LaCa</strain>
    </source>
</reference>
<dbReference type="Proteomes" id="UP000239936">
    <property type="component" value="Unassembled WGS sequence"/>
</dbReference>
<dbReference type="Pfam" id="PF03168">
    <property type="entry name" value="LEA_2"/>
    <property type="match status" value="1"/>
</dbReference>
<evidence type="ECO:0000313" key="3">
    <source>
        <dbReference type="EMBL" id="PQJ97246.1"/>
    </source>
</evidence>
<dbReference type="EMBL" id="PPGH01000017">
    <property type="protein sequence ID" value="PQJ97246.1"/>
    <property type="molecule type" value="Genomic_DNA"/>
</dbReference>
<dbReference type="RefSeq" id="WP_105072740.1">
    <property type="nucleotide sequence ID" value="NZ_PPGH01000017.1"/>
</dbReference>
<feature type="domain" description="Late embryogenesis abundant protein LEA-2 subgroup" evidence="1">
    <location>
        <begin position="60"/>
        <end position="148"/>
    </location>
</feature>
<protein>
    <submittedName>
        <fullName evidence="2">Water stress and hypersensitive response domain-containing protein</fullName>
    </submittedName>
</protein>
<evidence type="ECO:0000313" key="4">
    <source>
        <dbReference type="Proteomes" id="UP000239936"/>
    </source>
</evidence>